<reference evidence="2" key="1">
    <citation type="submission" date="2019-04" db="EMBL/GenBank/DDBJ databases">
        <title>Sequencing of skin fungus with MAO and IRED activity.</title>
        <authorList>
            <person name="Marsaioli A.J."/>
            <person name="Bonatto J.M.C."/>
            <person name="Reis Junior O."/>
        </authorList>
    </citation>
    <scope>NUCLEOTIDE SEQUENCE</scope>
    <source>
        <strain evidence="2">30M1</strain>
    </source>
</reference>
<evidence type="ECO:0008006" key="4">
    <source>
        <dbReference type="Google" id="ProtNLM"/>
    </source>
</evidence>
<organism evidence="2 3">
    <name type="scientific">Curvularia kusanoi</name>
    <name type="common">Cochliobolus kusanoi</name>
    <dbReference type="NCBI Taxonomy" id="90978"/>
    <lineage>
        <taxon>Eukaryota</taxon>
        <taxon>Fungi</taxon>
        <taxon>Dikarya</taxon>
        <taxon>Ascomycota</taxon>
        <taxon>Pezizomycotina</taxon>
        <taxon>Dothideomycetes</taxon>
        <taxon>Pleosporomycetidae</taxon>
        <taxon>Pleosporales</taxon>
        <taxon>Pleosporineae</taxon>
        <taxon>Pleosporaceae</taxon>
        <taxon>Curvularia</taxon>
    </lineage>
</organism>
<sequence length="161" mass="17499">MFSKPHRAAAIYALAFLTPSIAADGADTASWPIGISVAHGIKENIKALYRAVNDPKGSLAVAATFTPNGSFVENGMVFEGHTEISIAIADAYNTTFRTQNHTIFEAYAIQSPGLDLMLRGNSRSERFDGSIQDEDFIAWVTTSKASFAEGMPKIERLQVFH</sequence>
<dbReference type="AlphaFoldDB" id="A0A9P4T3L4"/>
<name>A0A9P4T3L4_CURKU</name>
<evidence type="ECO:0000256" key="1">
    <source>
        <dbReference type="SAM" id="SignalP"/>
    </source>
</evidence>
<evidence type="ECO:0000313" key="2">
    <source>
        <dbReference type="EMBL" id="KAF2993501.1"/>
    </source>
</evidence>
<feature type="signal peptide" evidence="1">
    <location>
        <begin position="1"/>
        <end position="22"/>
    </location>
</feature>
<keyword evidence="3" id="KW-1185">Reference proteome</keyword>
<dbReference type="Proteomes" id="UP000801428">
    <property type="component" value="Unassembled WGS sequence"/>
</dbReference>
<keyword evidence="1" id="KW-0732">Signal</keyword>
<feature type="chain" id="PRO_5040393585" description="SnoaL-like domain-containing protein" evidence="1">
    <location>
        <begin position="23"/>
        <end position="161"/>
    </location>
</feature>
<dbReference type="EMBL" id="SWKU01000051">
    <property type="protein sequence ID" value="KAF2993501.1"/>
    <property type="molecule type" value="Genomic_DNA"/>
</dbReference>
<proteinExistence type="predicted"/>
<gene>
    <name evidence="2" type="ORF">E8E13_000598</name>
</gene>
<protein>
    <recommendedName>
        <fullName evidence="4">SnoaL-like domain-containing protein</fullName>
    </recommendedName>
</protein>
<accession>A0A9P4T3L4</accession>
<evidence type="ECO:0000313" key="3">
    <source>
        <dbReference type="Proteomes" id="UP000801428"/>
    </source>
</evidence>
<comment type="caution">
    <text evidence="2">The sequence shown here is derived from an EMBL/GenBank/DDBJ whole genome shotgun (WGS) entry which is preliminary data.</text>
</comment>
<dbReference type="OrthoDB" id="3679165at2759"/>